<dbReference type="SUPFAM" id="SSF53335">
    <property type="entry name" value="S-adenosyl-L-methionine-dependent methyltransferases"/>
    <property type="match status" value="1"/>
</dbReference>
<keyword evidence="4 6" id="KW-0808">Transferase</keyword>
<evidence type="ECO:0000313" key="9">
    <source>
        <dbReference type="Proteomes" id="UP000235703"/>
    </source>
</evidence>
<evidence type="ECO:0000256" key="6">
    <source>
        <dbReference type="HAMAP-Rule" id="MF_00074"/>
    </source>
</evidence>
<dbReference type="Proteomes" id="UP000235703">
    <property type="component" value="Unassembled WGS sequence"/>
</dbReference>
<organism evidence="8 9">
    <name type="scientific">Brevibacterium luteolum</name>
    <dbReference type="NCBI Taxonomy" id="199591"/>
    <lineage>
        <taxon>Bacteria</taxon>
        <taxon>Bacillati</taxon>
        <taxon>Actinomycetota</taxon>
        <taxon>Actinomycetes</taxon>
        <taxon>Micrococcales</taxon>
        <taxon>Brevibacteriaceae</taxon>
        <taxon>Brevibacterium</taxon>
    </lineage>
</organism>
<comment type="caution">
    <text evidence="8">The sequence shown here is derived from an EMBL/GenBank/DDBJ whole genome shotgun (WGS) entry which is preliminary data.</text>
</comment>
<dbReference type="HAMAP" id="MF_00074">
    <property type="entry name" value="16SrRNA_methyltr_G"/>
    <property type="match status" value="1"/>
</dbReference>
<dbReference type="NCBIfam" id="TIGR00138">
    <property type="entry name" value="rsmG_gidB"/>
    <property type="match status" value="1"/>
</dbReference>
<comment type="caution">
    <text evidence="6">Lacks conserved residue(s) required for the propagation of feature annotation.</text>
</comment>
<evidence type="ECO:0000256" key="2">
    <source>
        <dbReference type="ARBA" id="ARBA00022552"/>
    </source>
</evidence>
<evidence type="ECO:0000256" key="7">
    <source>
        <dbReference type="SAM" id="MobiDB-lite"/>
    </source>
</evidence>
<evidence type="ECO:0000256" key="4">
    <source>
        <dbReference type="ARBA" id="ARBA00022679"/>
    </source>
</evidence>
<dbReference type="EC" id="2.1.1.-" evidence="6"/>
<feature type="binding site" evidence="6">
    <location>
        <begin position="136"/>
        <end position="137"/>
    </location>
    <ligand>
        <name>S-adenosyl-L-methionine</name>
        <dbReference type="ChEBI" id="CHEBI:59789"/>
    </ligand>
</feature>
<feature type="region of interest" description="Disordered" evidence="7">
    <location>
        <begin position="1"/>
        <end position="20"/>
    </location>
</feature>
<comment type="similarity">
    <text evidence="6">Belongs to the methyltransferase superfamily. RNA methyltransferase RsmG family.</text>
</comment>
<dbReference type="InterPro" id="IPR029063">
    <property type="entry name" value="SAM-dependent_MTases_sf"/>
</dbReference>
<keyword evidence="2 6" id="KW-0698">rRNA processing</keyword>
<comment type="subcellular location">
    <subcellularLocation>
        <location evidence="6">Cytoplasm</location>
    </subcellularLocation>
</comment>
<feature type="binding site" evidence="6">
    <location>
        <position position="151"/>
    </location>
    <ligand>
        <name>S-adenosyl-L-methionine</name>
        <dbReference type="ChEBI" id="CHEBI:59789"/>
    </ligand>
</feature>
<dbReference type="EMBL" id="PNFZ01000005">
    <property type="protein sequence ID" value="PMB97749.1"/>
    <property type="molecule type" value="Genomic_DNA"/>
</dbReference>
<dbReference type="RefSeq" id="WP_102162505.1">
    <property type="nucleotide sequence ID" value="NZ_PNFZ01000005.1"/>
</dbReference>
<dbReference type="CDD" id="cd02440">
    <property type="entry name" value="AdoMet_MTases"/>
    <property type="match status" value="1"/>
</dbReference>
<keyword evidence="1 6" id="KW-0963">Cytoplasm</keyword>
<evidence type="ECO:0000256" key="3">
    <source>
        <dbReference type="ARBA" id="ARBA00022603"/>
    </source>
</evidence>
<dbReference type="Gene3D" id="3.40.50.150">
    <property type="entry name" value="Vaccinia Virus protein VP39"/>
    <property type="match status" value="1"/>
</dbReference>
<keyword evidence="9" id="KW-1185">Reference proteome</keyword>
<protein>
    <recommendedName>
        <fullName evidence="6">Ribosomal RNA small subunit methyltransferase G</fullName>
        <ecNumber evidence="6">2.1.1.-</ecNumber>
    </recommendedName>
    <alternativeName>
        <fullName evidence="6">16S rRNA 7-methylguanosine methyltransferase</fullName>
        <shortName evidence="6">16S rRNA m7G methyltransferase</shortName>
    </alternativeName>
</protein>
<sequence>MDSTHSPAGEAPELENIESEPEAAAEIFGDRIELARRFAGHLATTGVEWGLLGPRELPRLWSRHILNCAVMAELLDDSDVVGDIGSGAGLPGIALAIARPNTRFVLVEAMERRVEWLQMVVDDLDLDNVRIVRSRVEELVDEEIFTVATARAVKSLPVLIEWCTPVLGPDGRLLAIKGQSYEAEIKKAAKHIKRYRLSQPKVHTLGTEFLEVPTTVLELRRR</sequence>
<keyword evidence="5 6" id="KW-0949">S-adenosyl-L-methionine</keyword>
<dbReference type="AlphaFoldDB" id="A0A2N6PGD0"/>
<gene>
    <name evidence="6" type="primary">rsmG</name>
    <name evidence="8" type="ORF">CJ198_10160</name>
</gene>
<dbReference type="PANTHER" id="PTHR31760:SF0">
    <property type="entry name" value="S-ADENOSYL-L-METHIONINE-DEPENDENT METHYLTRANSFERASES SUPERFAMILY PROTEIN"/>
    <property type="match status" value="1"/>
</dbReference>
<dbReference type="PIRSF" id="PIRSF003078">
    <property type="entry name" value="GidB"/>
    <property type="match status" value="1"/>
</dbReference>
<dbReference type="InterPro" id="IPR003682">
    <property type="entry name" value="rRNA_ssu_MeTfrase_G"/>
</dbReference>
<dbReference type="GO" id="GO:0070043">
    <property type="term" value="F:rRNA (guanine-N7-)-methyltransferase activity"/>
    <property type="evidence" value="ECO:0007669"/>
    <property type="project" value="UniProtKB-UniRule"/>
</dbReference>
<accession>A0A2N6PGD0</accession>
<dbReference type="GO" id="GO:0005829">
    <property type="term" value="C:cytosol"/>
    <property type="evidence" value="ECO:0007669"/>
    <property type="project" value="TreeGrafter"/>
</dbReference>
<name>A0A2N6PGD0_9MICO</name>
<comment type="function">
    <text evidence="6">Specifically methylates the N7 position of a guanine in 16S rRNA.</text>
</comment>
<evidence type="ECO:0000256" key="1">
    <source>
        <dbReference type="ARBA" id="ARBA00022490"/>
    </source>
</evidence>
<dbReference type="Pfam" id="PF02527">
    <property type="entry name" value="GidB"/>
    <property type="match status" value="1"/>
</dbReference>
<evidence type="ECO:0000256" key="5">
    <source>
        <dbReference type="ARBA" id="ARBA00022691"/>
    </source>
</evidence>
<proteinExistence type="inferred from homology"/>
<feature type="binding site" evidence="6">
    <location>
        <position position="85"/>
    </location>
    <ligand>
        <name>S-adenosyl-L-methionine</name>
        <dbReference type="ChEBI" id="CHEBI:59789"/>
    </ligand>
</feature>
<dbReference type="OrthoDB" id="9808773at2"/>
<dbReference type="PANTHER" id="PTHR31760">
    <property type="entry name" value="S-ADENOSYL-L-METHIONINE-DEPENDENT METHYLTRANSFERASES SUPERFAMILY PROTEIN"/>
    <property type="match status" value="1"/>
</dbReference>
<keyword evidence="3 6" id="KW-0489">Methyltransferase</keyword>
<feature type="binding site" evidence="6">
    <location>
        <position position="90"/>
    </location>
    <ligand>
        <name>S-adenosyl-L-methionine</name>
        <dbReference type="ChEBI" id="CHEBI:59789"/>
    </ligand>
</feature>
<evidence type="ECO:0000313" key="8">
    <source>
        <dbReference type="EMBL" id="PMB97749.1"/>
    </source>
</evidence>
<reference evidence="8 9" key="1">
    <citation type="submission" date="2017-09" db="EMBL/GenBank/DDBJ databases">
        <title>Bacterial strain isolated from the female urinary microbiota.</title>
        <authorList>
            <person name="Thomas-White K."/>
            <person name="Kumar N."/>
            <person name="Forster S."/>
            <person name="Putonti C."/>
            <person name="Lawley T."/>
            <person name="Wolfe A.J."/>
        </authorList>
    </citation>
    <scope>NUCLEOTIDE SEQUENCE [LARGE SCALE GENOMIC DNA]</scope>
    <source>
        <strain evidence="8 9">UMB0680</strain>
    </source>
</reference>